<reference evidence="2" key="1">
    <citation type="submission" date="2021-02" db="EMBL/GenBank/DDBJ databases">
        <authorList>
            <person name="Dougan E. K."/>
            <person name="Rhodes N."/>
            <person name="Thang M."/>
            <person name="Chan C."/>
        </authorList>
    </citation>
    <scope>NUCLEOTIDE SEQUENCE</scope>
</reference>
<dbReference type="AlphaFoldDB" id="A0A813D6L3"/>
<protein>
    <submittedName>
        <fullName evidence="2">Uncharacterized protein</fullName>
    </submittedName>
</protein>
<evidence type="ECO:0000313" key="3">
    <source>
        <dbReference type="Proteomes" id="UP000654075"/>
    </source>
</evidence>
<keyword evidence="3" id="KW-1185">Reference proteome</keyword>
<evidence type="ECO:0000313" key="2">
    <source>
        <dbReference type="EMBL" id="CAE8584144.1"/>
    </source>
</evidence>
<organism evidence="2 3">
    <name type="scientific">Polarella glacialis</name>
    <name type="common">Dinoflagellate</name>
    <dbReference type="NCBI Taxonomy" id="89957"/>
    <lineage>
        <taxon>Eukaryota</taxon>
        <taxon>Sar</taxon>
        <taxon>Alveolata</taxon>
        <taxon>Dinophyceae</taxon>
        <taxon>Suessiales</taxon>
        <taxon>Suessiaceae</taxon>
        <taxon>Polarella</taxon>
    </lineage>
</organism>
<feature type="compositionally biased region" description="Low complexity" evidence="1">
    <location>
        <begin position="21"/>
        <end position="35"/>
    </location>
</feature>
<dbReference type="Proteomes" id="UP000654075">
    <property type="component" value="Unassembled WGS sequence"/>
</dbReference>
<comment type="caution">
    <text evidence="2">The sequence shown here is derived from an EMBL/GenBank/DDBJ whole genome shotgun (WGS) entry which is preliminary data.</text>
</comment>
<feature type="region of interest" description="Disordered" evidence="1">
    <location>
        <begin position="1"/>
        <end position="35"/>
    </location>
</feature>
<name>A0A813D6L3_POLGL</name>
<dbReference type="EMBL" id="CAJNNV010001028">
    <property type="protein sequence ID" value="CAE8584144.1"/>
    <property type="molecule type" value="Genomic_DNA"/>
</dbReference>
<sequence>MNQGQCVVSRPPADAPSTLSATEAPGQAQGQGQQAFASQADWESVWAGLSQDPIVQESYGELLGSMTPEAAKVLQVRTMPPMAKFTWSAKPAGALPAKRAGILEGYQGFAQRRGIEWKAVATKPAVRGQACAEELICLSTTRHATMGQFTPTTRAMENGWQPSMHPQPTCSSTSITTLTCPLSALSMPSTRTLTSWRLHT</sequence>
<accession>A0A813D6L3</accession>
<gene>
    <name evidence="2" type="ORF">PGLA1383_LOCUS3086</name>
</gene>
<evidence type="ECO:0000256" key="1">
    <source>
        <dbReference type="SAM" id="MobiDB-lite"/>
    </source>
</evidence>
<proteinExistence type="predicted"/>